<evidence type="ECO:0000313" key="1">
    <source>
        <dbReference type="EMBL" id="MDL5159412.1"/>
    </source>
</evidence>
<dbReference type="InterPro" id="IPR004195">
    <property type="entry name" value="Head_decoration_D"/>
</dbReference>
<keyword evidence="2" id="KW-1185">Reference proteome</keyword>
<organism evidence="1 2">
    <name type="scientific">Actinomycetospora termitidis</name>
    <dbReference type="NCBI Taxonomy" id="3053470"/>
    <lineage>
        <taxon>Bacteria</taxon>
        <taxon>Bacillati</taxon>
        <taxon>Actinomycetota</taxon>
        <taxon>Actinomycetes</taxon>
        <taxon>Pseudonocardiales</taxon>
        <taxon>Pseudonocardiaceae</taxon>
        <taxon>Actinomycetospora</taxon>
    </lineage>
</organism>
<sequence>MAQYNSGGGYTPGYRHDPIDLGYQVDFLASERYTVKQGGITIDPATVSANSDGKKVVKGGTVMGKITATGKYGPYASGASDGRQAAVGVLFAGDIRVDGGDTVAGLMIQGSVKEARLTGLDATAKTALTPRFIFQ</sequence>
<accession>A0ABT7MFG7</accession>
<proteinExistence type="predicted"/>
<evidence type="ECO:0000313" key="2">
    <source>
        <dbReference type="Proteomes" id="UP001231924"/>
    </source>
</evidence>
<gene>
    <name evidence="1" type="ORF">QRT03_25825</name>
</gene>
<dbReference type="Pfam" id="PF02924">
    <property type="entry name" value="HDPD"/>
    <property type="match status" value="1"/>
</dbReference>
<dbReference type="RefSeq" id="WP_286056006.1">
    <property type="nucleotide sequence ID" value="NZ_JASVWF010000007.1"/>
</dbReference>
<dbReference type="EMBL" id="JASVWF010000007">
    <property type="protein sequence ID" value="MDL5159412.1"/>
    <property type="molecule type" value="Genomic_DNA"/>
</dbReference>
<comment type="caution">
    <text evidence="1">The sequence shown here is derived from an EMBL/GenBank/DDBJ whole genome shotgun (WGS) entry which is preliminary data.</text>
</comment>
<reference evidence="1 2" key="1">
    <citation type="submission" date="2023-06" db="EMBL/GenBank/DDBJ databases">
        <title>Actinomycetospora Odt1-22.</title>
        <authorList>
            <person name="Supong K."/>
        </authorList>
    </citation>
    <scope>NUCLEOTIDE SEQUENCE [LARGE SCALE GENOMIC DNA]</scope>
    <source>
        <strain evidence="1 2">Odt1-22</strain>
    </source>
</reference>
<name>A0ABT7MFG7_9PSEU</name>
<dbReference type="Proteomes" id="UP001231924">
    <property type="component" value="Unassembled WGS sequence"/>
</dbReference>
<protein>
    <submittedName>
        <fullName evidence="1">Head decoration protein</fullName>
    </submittedName>
</protein>